<reference evidence="1 2" key="1">
    <citation type="submission" date="2019-10" db="EMBL/GenBank/DDBJ databases">
        <title>Deinococcus sp. isolated from soil.</title>
        <authorList>
            <person name="Li Y."/>
            <person name="Wang J."/>
        </authorList>
    </citation>
    <scope>NUCLEOTIDE SEQUENCE [LARGE SCALE GENOMIC DNA]</scope>
    <source>
        <strain evidence="1 2">SDU3-2</strain>
    </source>
</reference>
<name>A0A7X1NVG2_9DEIO</name>
<dbReference type="AlphaFoldDB" id="A0A7X1NVG2"/>
<sequence length="61" mass="6611">MPLGRYVLTANHIGVGGVKRAMRVKSSYDGNSSHYAPSVTALFRNSAKYGVLMELDVTLLP</sequence>
<gene>
    <name evidence="1" type="ORF">F8S09_06820</name>
</gene>
<dbReference type="EMBL" id="WBSL01000002">
    <property type="protein sequence ID" value="MPY66408.1"/>
    <property type="molecule type" value="Genomic_DNA"/>
</dbReference>
<proteinExistence type="predicted"/>
<comment type="caution">
    <text evidence="1">The sequence shown here is derived from an EMBL/GenBank/DDBJ whole genome shotgun (WGS) entry which is preliminary data.</text>
</comment>
<accession>A0A7X1NVG2</accession>
<organism evidence="1 2">
    <name type="scientific">Deinococcus terrestris</name>
    <dbReference type="NCBI Taxonomy" id="2651870"/>
    <lineage>
        <taxon>Bacteria</taxon>
        <taxon>Thermotogati</taxon>
        <taxon>Deinococcota</taxon>
        <taxon>Deinococci</taxon>
        <taxon>Deinococcales</taxon>
        <taxon>Deinococcaceae</taxon>
        <taxon>Deinococcus</taxon>
    </lineage>
</organism>
<protein>
    <submittedName>
        <fullName evidence="1">Uncharacterized protein</fullName>
    </submittedName>
</protein>
<evidence type="ECO:0000313" key="1">
    <source>
        <dbReference type="EMBL" id="MPY66408.1"/>
    </source>
</evidence>
<keyword evidence="2" id="KW-1185">Reference proteome</keyword>
<evidence type="ECO:0000313" key="2">
    <source>
        <dbReference type="Proteomes" id="UP000484842"/>
    </source>
</evidence>
<dbReference type="Proteomes" id="UP000484842">
    <property type="component" value="Unassembled WGS sequence"/>
</dbReference>